<proteinExistence type="predicted"/>
<evidence type="ECO:0000256" key="1">
    <source>
        <dbReference type="SAM" id="Phobius"/>
    </source>
</evidence>
<protein>
    <submittedName>
        <fullName evidence="2">Uncharacterized protein</fullName>
    </submittedName>
</protein>
<evidence type="ECO:0000313" key="2">
    <source>
        <dbReference type="EMBL" id="KAH7280486.1"/>
    </source>
</evidence>
<sequence>MCRREFGLFFSALNHLEKDCYFLFLSHLDGGCNIYCIHVREREHFLYVRRNLERDVLFSSCPKLLLPLVAFPSYSQAIFFCRAVEGAIFISIIVLFFSDRCTYLQRSSPIAYGIIRTLPCHLQSLFTGPRAIVRAAISNACAISLSVCLQAVPEYFCASKFAVPFVQL</sequence>
<dbReference type="Proteomes" id="UP000825935">
    <property type="component" value="Chromosome 37"/>
</dbReference>
<keyword evidence="1" id="KW-1133">Transmembrane helix</keyword>
<gene>
    <name evidence="2" type="ORF">KP509_37G070000</name>
</gene>
<dbReference type="AlphaFoldDB" id="A0A8T2Q9Z6"/>
<feature type="transmembrane region" description="Helical" evidence="1">
    <location>
        <begin position="74"/>
        <end position="97"/>
    </location>
</feature>
<keyword evidence="3" id="KW-1185">Reference proteome</keyword>
<evidence type="ECO:0000313" key="3">
    <source>
        <dbReference type="Proteomes" id="UP000825935"/>
    </source>
</evidence>
<comment type="caution">
    <text evidence="2">The sequence shown here is derived from an EMBL/GenBank/DDBJ whole genome shotgun (WGS) entry which is preliminary data.</text>
</comment>
<keyword evidence="1" id="KW-0472">Membrane</keyword>
<organism evidence="2 3">
    <name type="scientific">Ceratopteris richardii</name>
    <name type="common">Triangle waterfern</name>
    <dbReference type="NCBI Taxonomy" id="49495"/>
    <lineage>
        <taxon>Eukaryota</taxon>
        <taxon>Viridiplantae</taxon>
        <taxon>Streptophyta</taxon>
        <taxon>Embryophyta</taxon>
        <taxon>Tracheophyta</taxon>
        <taxon>Polypodiopsida</taxon>
        <taxon>Polypodiidae</taxon>
        <taxon>Polypodiales</taxon>
        <taxon>Pteridineae</taxon>
        <taxon>Pteridaceae</taxon>
        <taxon>Parkerioideae</taxon>
        <taxon>Ceratopteris</taxon>
    </lineage>
</organism>
<name>A0A8T2Q9Z6_CERRI</name>
<reference evidence="2" key="1">
    <citation type="submission" date="2021-08" db="EMBL/GenBank/DDBJ databases">
        <title>WGS assembly of Ceratopteris richardii.</title>
        <authorList>
            <person name="Marchant D.B."/>
            <person name="Chen G."/>
            <person name="Jenkins J."/>
            <person name="Shu S."/>
            <person name="Leebens-Mack J."/>
            <person name="Grimwood J."/>
            <person name="Schmutz J."/>
            <person name="Soltis P."/>
            <person name="Soltis D."/>
            <person name="Chen Z.-H."/>
        </authorList>
    </citation>
    <scope>NUCLEOTIDE SEQUENCE</scope>
    <source>
        <strain evidence="2">Whitten #5841</strain>
        <tissue evidence="2">Leaf</tissue>
    </source>
</reference>
<accession>A0A8T2Q9Z6</accession>
<dbReference type="EMBL" id="CM035442">
    <property type="protein sequence ID" value="KAH7280486.1"/>
    <property type="molecule type" value="Genomic_DNA"/>
</dbReference>
<keyword evidence="1" id="KW-0812">Transmembrane</keyword>